<keyword evidence="5" id="KW-1185">Reference proteome</keyword>
<dbReference type="SUPFAM" id="SSF63829">
    <property type="entry name" value="Calcium-dependent phosphotriesterase"/>
    <property type="match status" value="1"/>
</dbReference>
<evidence type="ECO:0000256" key="3">
    <source>
        <dbReference type="SAM" id="SignalP"/>
    </source>
</evidence>
<keyword evidence="1 3" id="KW-0732">Signal</keyword>
<evidence type="ECO:0000256" key="1">
    <source>
        <dbReference type="ARBA" id="ARBA00022729"/>
    </source>
</evidence>
<dbReference type="AlphaFoldDB" id="A0A934RZM6"/>
<dbReference type="PANTHER" id="PTHR10680">
    <property type="entry name" value="PEPTIDYL-GLYCINE ALPHA-AMIDATING MONOOXYGENASE"/>
    <property type="match status" value="1"/>
</dbReference>
<accession>A0A934RZM6</accession>
<evidence type="ECO:0000313" key="4">
    <source>
        <dbReference type="EMBL" id="MBK1880600.1"/>
    </source>
</evidence>
<feature type="chain" id="PRO_5037988333" description="6-bladed beta-propeller" evidence="3">
    <location>
        <begin position="22"/>
        <end position="378"/>
    </location>
</feature>
<evidence type="ECO:0000256" key="2">
    <source>
        <dbReference type="ARBA" id="ARBA00023180"/>
    </source>
</evidence>
<name>A0A934RZM6_9BACT</name>
<dbReference type="EMBL" id="JAENIL010000103">
    <property type="protein sequence ID" value="MBK1880600.1"/>
    <property type="molecule type" value="Genomic_DNA"/>
</dbReference>
<dbReference type="Proteomes" id="UP000617628">
    <property type="component" value="Unassembled WGS sequence"/>
</dbReference>
<dbReference type="RefSeq" id="WP_200359742.1">
    <property type="nucleotide sequence ID" value="NZ_JAENIL010000103.1"/>
</dbReference>
<comment type="caution">
    <text evidence="4">The sequence shown here is derived from an EMBL/GenBank/DDBJ whole genome shotgun (WGS) entry which is preliminary data.</text>
</comment>
<dbReference type="InterPro" id="IPR011042">
    <property type="entry name" value="6-blade_b-propeller_TolB-like"/>
</dbReference>
<evidence type="ECO:0008006" key="6">
    <source>
        <dbReference type="Google" id="ProtNLM"/>
    </source>
</evidence>
<protein>
    <recommendedName>
        <fullName evidence="6">6-bladed beta-propeller</fullName>
    </recommendedName>
</protein>
<sequence length="378" mass="41674">MKSILKSASSLLLSTSLLSSVAIGHGHGDGDHHHHNTAPASGHGSILGHNGLKYKVDLEWAKADRAVAPVMNSHAVAEGRDGRIYVVTDHFKNAFLVFEKDGTFVRSFGKNLPGGHGLEIFEMDGEEYLIHVDCGWHFDTDEWKADPRNGRITILKTDGTIVRKLPTPYEMGIGEAGDKQFMPCDVAVTPQKTILIADGYATNYVYEVTMEGALVRRWGGPTEEGDPASLKNAHGISLDLSTDEPLVWVPSRSENKLKAFTLEGEYVETIDLPGAYAGQLFFRDDKVYTAVCWSKKDGTGKRLVKSGFLIVMDRKTKKVLSAPGGSEPVYVDGELQPMYQTNNTFIHGHDLYVDSEGAIYFGEWNADRRYPSKLTPVQ</sequence>
<feature type="signal peptide" evidence="3">
    <location>
        <begin position="1"/>
        <end position="21"/>
    </location>
</feature>
<proteinExistence type="predicted"/>
<keyword evidence="2" id="KW-0325">Glycoprotein</keyword>
<dbReference type="Gene3D" id="2.120.10.30">
    <property type="entry name" value="TolB, C-terminal domain"/>
    <property type="match status" value="1"/>
</dbReference>
<dbReference type="PANTHER" id="PTHR10680:SF38">
    <property type="entry name" value="BLL1368 PROTEIN"/>
    <property type="match status" value="1"/>
</dbReference>
<gene>
    <name evidence="4" type="ORF">JIN87_27185</name>
</gene>
<organism evidence="4 5">
    <name type="scientific">Pelagicoccus mobilis</name>
    <dbReference type="NCBI Taxonomy" id="415221"/>
    <lineage>
        <taxon>Bacteria</taxon>
        <taxon>Pseudomonadati</taxon>
        <taxon>Verrucomicrobiota</taxon>
        <taxon>Opitutia</taxon>
        <taxon>Puniceicoccales</taxon>
        <taxon>Pelagicoccaceae</taxon>
        <taxon>Pelagicoccus</taxon>
    </lineage>
</organism>
<reference evidence="4" key="1">
    <citation type="submission" date="2021-01" db="EMBL/GenBank/DDBJ databases">
        <title>Modified the classification status of verrucomicrobia.</title>
        <authorList>
            <person name="Feng X."/>
        </authorList>
    </citation>
    <scope>NUCLEOTIDE SEQUENCE</scope>
    <source>
        <strain evidence="4">KCTC 13126</strain>
    </source>
</reference>
<evidence type="ECO:0000313" key="5">
    <source>
        <dbReference type="Proteomes" id="UP000617628"/>
    </source>
</evidence>